<evidence type="ECO:0000256" key="7">
    <source>
        <dbReference type="ARBA" id="ARBA00023136"/>
    </source>
</evidence>
<dbReference type="Pfam" id="PF03023">
    <property type="entry name" value="MurJ"/>
    <property type="match status" value="1"/>
</dbReference>
<accession>A0A7C5YV54</accession>
<evidence type="ECO:0000256" key="4">
    <source>
        <dbReference type="ARBA" id="ARBA00022960"/>
    </source>
</evidence>
<evidence type="ECO:0008006" key="10">
    <source>
        <dbReference type="Google" id="ProtNLM"/>
    </source>
</evidence>
<gene>
    <name evidence="9" type="ORF">ENL96_02700</name>
</gene>
<feature type="transmembrane region" description="Helical" evidence="8">
    <location>
        <begin position="257"/>
        <end position="282"/>
    </location>
</feature>
<evidence type="ECO:0000256" key="5">
    <source>
        <dbReference type="ARBA" id="ARBA00022984"/>
    </source>
</evidence>
<dbReference type="PANTHER" id="PTHR47019:SF1">
    <property type="entry name" value="LIPID II FLIPPASE MURJ"/>
    <property type="match status" value="1"/>
</dbReference>
<feature type="transmembrane region" description="Helical" evidence="8">
    <location>
        <begin position="498"/>
        <end position="520"/>
    </location>
</feature>
<feature type="transmembrane region" description="Helical" evidence="8">
    <location>
        <begin position="147"/>
        <end position="176"/>
    </location>
</feature>
<organism evidence="9">
    <name type="scientific">candidate division CPR3 bacterium</name>
    <dbReference type="NCBI Taxonomy" id="2268181"/>
    <lineage>
        <taxon>Bacteria</taxon>
        <taxon>Bacteria division CPR3</taxon>
    </lineage>
</organism>
<feature type="transmembrane region" description="Helical" evidence="8">
    <location>
        <begin position="294"/>
        <end position="312"/>
    </location>
</feature>
<reference evidence="9" key="1">
    <citation type="journal article" date="2020" name="mSystems">
        <title>Genome- and Community-Level Interaction Insights into Carbon Utilization and Element Cycling Functions of Hydrothermarchaeota in Hydrothermal Sediment.</title>
        <authorList>
            <person name="Zhou Z."/>
            <person name="Liu Y."/>
            <person name="Xu W."/>
            <person name="Pan J."/>
            <person name="Luo Z.H."/>
            <person name="Li M."/>
        </authorList>
    </citation>
    <scope>NUCLEOTIDE SEQUENCE [LARGE SCALE GENOMIC DNA]</scope>
    <source>
        <strain evidence="9">SpSt-1042</strain>
    </source>
</reference>
<dbReference type="PRINTS" id="PR01806">
    <property type="entry name" value="VIRFACTRMVIN"/>
</dbReference>
<dbReference type="GO" id="GO:0034204">
    <property type="term" value="P:lipid translocation"/>
    <property type="evidence" value="ECO:0007669"/>
    <property type="project" value="TreeGrafter"/>
</dbReference>
<keyword evidence="6 8" id="KW-1133">Transmembrane helix</keyword>
<feature type="transmembrane region" description="Helical" evidence="8">
    <location>
        <begin position="532"/>
        <end position="557"/>
    </location>
</feature>
<keyword evidence="4" id="KW-0133">Cell shape</keyword>
<protein>
    <recommendedName>
        <fullName evidence="10">Lipid II flippase MurJ</fullName>
    </recommendedName>
</protein>
<dbReference type="EMBL" id="DRVY01000082">
    <property type="protein sequence ID" value="HHR92398.1"/>
    <property type="molecule type" value="Genomic_DNA"/>
</dbReference>
<evidence type="ECO:0000256" key="6">
    <source>
        <dbReference type="ARBA" id="ARBA00022989"/>
    </source>
</evidence>
<dbReference type="InterPro" id="IPR004268">
    <property type="entry name" value="MurJ"/>
</dbReference>
<feature type="transmembrane region" description="Helical" evidence="8">
    <location>
        <begin position="463"/>
        <end position="486"/>
    </location>
</feature>
<evidence type="ECO:0000256" key="8">
    <source>
        <dbReference type="SAM" id="Phobius"/>
    </source>
</evidence>
<dbReference type="PANTHER" id="PTHR47019">
    <property type="entry name" value="LIPID II FLIPPASE MURJ"/>
    <property type="match status" value="1"/>
</dbReference>
<name>A0A7C5YV54_UNCC3</name>
<dbReference type="GO" id="GO:0009252">
    <property type="term" value="P:peptidoglycan biosynthetic process"/>
    <property type="evidence" value="ECO:0007669"/>
    <property type="project" value="UniProtKB-KW"/>
</dbReference>
<keyword evidence="3 8" id="KW-0812">Transmembrane</keyword>
<feature type="transmembrane region" description="Helical" evidence="8">
    <location>
        <begin position="20"/>
        <end position="38"/>
    </location>
</feature>
<evidence type="ECO:0000256" key="3">
    <source>
        <dbReference type="ARBA" id="ARBA00022692"/>
    </source>
</evidence>
<evidence type="ECO:0000256" key="2">
    <source>
        <dbReference type="ARBA" id="ARBA00022475"/>
    </source>
</evidence>
<feature type="transmembrane region" description="Helical" evidence="8">
    <location>
        <begin position="188"/>
        <end position="205"/>
    </location>
</feature>
<dbReference type="GO" id="GO:0008360">
    <property type="term" value="P:regulation of cell shape"/>
    <property type="evidence" value="ECO:0007669"/>
    <property type="project" value="UniProtKB-KW"/>
</dbReference>
<feature type="transmembrane region" description="Helical" evidence="8">
    <location>
        <begin position="333"/>
        <end position="354"/>
    </location>
</feature>
<feature type="transmembrane region" description="Helical" evidence="8">
    <location>
        <begin position="374"/>
        <end position="397"/>
    </location>
</feature>
<comment type="subcellular location">
    <subcellularLocation>
        <location evidence="1">Cell membrane</location>
        <topology evidence="1">Multi-pass membrane protein</topology>
    </subcellularLocation>
</comment>
<keyword evidence="7 8" id="KW-0472">Membrane</keyword>
<proteinExistence type="predicted"/>
<keyword evidence="2" id="KW-1003">Cell membrane</keyword>
<evidence type="ECO:0000256" key="1">
    <source>
        <dbReference type="ARBA" id="ARBA00004651"/>
    </source>
</evidence>
<dbReference type="AlphaFoldDB" id="A0A7C5YV54"/>
<comment type="caution">
    <text evidence="9">The sequence shown here is derived from an EMBL/GenBank/DDBJ whole genome shotgun (WGS) entry which is preliminary data.</text>
</comment>
<feature type="transmembrane region" description="Helical" evidence="8">
    <location>
        <begin position="67"/>
        <end position="86"/>
    </location>
</feature>
<evidence type="ECO:0000313" key="9">
    <source>
        <dbReference type="EMBL" id="HHR92398.1"/>
    </source>
</evidence>
<feature type="transmembrane region" description="Helical" evidence="8">
    <location>
        <begin position="107"/>
        <end position="127"/>
    </location>
</feature>
<feature type="transmembrane region" description="Helical" evidence="8">
    <location>
        <begin position="211"/>
        <end position="236"/>
    </location>
</feature>
<dbReference type="GO" id="GO:0015648">
    <property type="term" value="F:lipid-linked peptidoglycan transporter activity"/>
    <property type="evidence" value="ECO:0007669"/>
    <property type="project" value="TreeGrafter"/>
</dbReference>
<dbReference type="GO" id="GO:0005886">
    <property type="term" value="C:plasma membrane"/>
    <property type="evidence" value="ECO:0007669"/>
    <property type="project" value="UniProtKB-SubCell"/>
</dbReference>
<sequence length="598" mass="66284">MFKKFFNLLHKLAYREQKSIGGAALEMILLTLLVKIFGTVKMSMISGRFGASRAVDIFYAANTIPEVLFNIIAMGSVSAALVPVFTKVIVKEGEKSGISLLQAVLNYTVLLFSFFSLVLFIFAPQIVKLALKINVGGVEKSFSEDDIFMTGLMMRLMLISPIFLGVSAVVGAYLVVNRRFFITRVAPLLYNVGTIIGILIFVPLAKGSVIGLAFGVILSAFLHLISNIPVLVSLGFKFNLKAFSIKKEYAKDIFRLAIPRTISTAIGEIGGAIKNVIAFNLVEGSLAALNFAKVLFSMAVDVLGFTVVQAFFPQLSRLFFGKGSKEGIEFFKYGINQVILLTLPVSVVLLVLRVPVVRMIYGLIGKGFTWEDTIMTSWALLFWSILVVVDTLIAFVLRGFYALEDTKTPLYVSIISLCISVPLVILFVNFFSNLNTFTLFQPYFEIGSKKLLSYFYKPAGSPVAIGGIGFATLITDFIELFILTILFNRKTKFIDKNLFLLVLKKLISSVLMGVSVYGCFRLLEEILNTQRVFHLVIVLVSASIVGFSVFIAAEYLLGDRSIVTFYKAFKMFTEKGKNFLDKGITYLPFVSKDRVLTE</sequence>
<dbReference type="InterPro" id="IPR051050">
    <property type="entry name" value="Lipid_II_flippase_MurJ/MviN"/>
</dbReference>
<keyword evidence="5" id="KW-0573">Peptidoglycan synthesis</keyword>
<feature type="transmembrane region" description="Helical" evidence="8">
    <location>
        <begin position="409"/>
        <end position="431"/>
    </location>
</feature>